<dbReference type="InterPro" id="IPR013740">
    <property type="entry name" value="Redoxin"/>
</dbReference>
<dbReference type="InterPro" id="IPR050553">
    <property type="entry name" value="Thioredoxin_ResA/DsbE_sf"/>
</dbReference>
<evidence type="ECO:0000313" key="7">
    <source>
        <dbReference type="EMBL" id="MBN9413556.1"/>
    </source>
</evidence>
<proteinExistence type="predicted"/>
<protein>
    <submittedName>
        <fullName evidence="7">TlpA family protein disulfide reductase</fullName>
    </submittedName>
</protein>
<dbReference type="InterPro" id="IPR036249">
    <property type="entry name" value="Thioredoxin-like_sf"/>
</dbReference>
<comment type="caution">
    <text evidence="7">The sequence shown here is derived from an EMBL/GenBank/DDBJ whole genome shotgun (WGS) entry which is preliminary data.</text>
</comment>
<dbReference type="EMBL" id="JAFKGL010000027">
    <property type="protein sequence ID" value="MBN9413556.1"/>
    <property type="molecule type" value="Genomic_DNA"/>
</dbReference>
<keyword evidence="3" id="KW-1015">Disulfide bond</keyword>
<evidence type="ECO:0000313" key="8">
    <source>
        <dbReference type="Proteomes" id="UP000664414"/>
    </source>
</evidence>
<dbReference type="GO" id="GO:0016491">
    <property type="term" value="F:oxidoreductase activity"/>
    <property type="evidence" value="ECO:0007669"/>
    <property type="project" value="InterPro"/>
</dbReference>
<dbReference type="PANTHER" id="PTHR42852:SF6">
    <property type="entry name" value="THIOL:DISULFIDE INTERCHANGE PROTEIN DSBE"/>
    <property type="match status" value="1"/>
</dbReference>
<dbReference type="GO" id="GO:0030313">
    <property type="term" value="C:cell envelope"/>
    <property type="evidence" value="ECO:0007669"/>
    <property type="project" value="UniProtKB-SubCell"/>
</dbReference>
<dbReference type="InterPro" id="IPR013766">
    <property type="entry name" value="Thioredoxin_domain"/>
</dbReference>
<feature type="signal peptide" evidence="5">
    <location>
        <begin position="1"/>
        <end position="22"/>
    </location>
</feature>
<evidence type="ECO:0000256" key="5">
    <source>
        <dbReference type="SAM" id="SignalP"/>
    </source>
</evidence>
<feature type="domain" description="Thioredoxin" evidence="6">
    <location>
        <begin position="29"/>
        <end position="171"/>
    </location>
</feature>
<evidence type="ECO:0000256" key="3">
    <source>
        <dbReference type="ARBA" id="ARBA00023157"/>
    </source>
</evidence>
<accession>A0A8J7TVB2</accession>
<dbReference type="PANTHER" id="PTHR42852">
    <property type="entry name" value="THIOL:DISULFIDE INTERCHANGE PROTEIN DSBE"/>
    <property type="match status" value="1"/>
</dbReference>
<keyword evidence="5" id="KW-0732">Signal</keyword>
<dbReference type="SUPFAM" id="SSF52833">
    <property type="entry name" value="Thioredoxin-like"/>
    <property type="match status" value="1"/>
</dbReference>
<keyword evidence="4" id="KW-0676">Redox-active center</keyword>
<sequence>MKTLKILYFLFSYFIISQAASANLNRYEVVSPQELPSFSFSNHEGYPMDLSQFKGKIVLLNIWSLGCGPCISEMPSLDRLAGMFPDKDFAVVAVNIDPLRSEAIKSFYDKSKFQYLNIYLDPYGKIKEALHWRALPTTIIFDRDGKMIGRMIGATSWDSADAVELIESLIEGKKPKVSVSLFQQLADFFGSLFGEKTEENQDIKSSN</sequence>
<organism evidence="7 8">
    <name type="scientific">Candidatus Paracaedimonas acanthamoebae</name>
    <dbReference type="NCBI Taxonomy" id="244581"/>
    <lineage>
        <taxon>Bacteria</taxon>
        <taxon>Pseudomonadati</taxon>
        <taxon>Pseudomonadota</taxon>
        <taxon>Alphaproteobacteria</taxon>
        <taxon>Holosporales</taxon>
        <taxon>Caedimonadaceae</taxon>
        <taxon>Candidatus Paracaedimonas</taxon>
    </lineage>
</organism>
<evidence type="ECO:0000256" key="2">
    <source>
        <dbReference type="ARBA" id="ARBA00022748"/>
    </source>
</evidence>
<dbReference type="GO" id="GO:0017004">
    <property type="term" value="P:cytochrome complex assembly"/>
    <property type="evidence" value="ECO:0007669"/>
    <property type="project" value="UniProtKB-KW"/>
</dbReference>
<dbReference type="CDD" id="cd02966">
    <property type="entry name" value="TlpA_like_family"/>
    <property type="match status" value="1"/>
</dbReference>
<evidence type="ECO:0000256" key="4">
    <source>
        <dbReference type="ARBA" id="ARBA00023284"/>
    </source>
</evidence>
<evidence type="ECO:0000259" key="6">
    <source>
        <dbReference type="PROSITE" id="PS51352"/>
    </source>
</evidence>
<dbReference type="Proteomes" id="UP000664414">
    <property type="component" value="Unassembled WGS sequence"/>
</dbReference>
<dbReference type="PROSITE" id="PS51352">
    <property type="entry name" value="THIOREDOXIN_2"/>
    <property type="match status" value="1"/>
</dbReference>
<keyword evidence="2" id="KW-0201">Cytochrome c-type biogenesis</keyword>
<gene>
    <name evidence="7" type="ORF">J0H12_06520</name>
</gene>
<feature type="chain" id="PRO_5035202186" evidence="5">
    <location>
        <begin position="23"/>
        <end position="207"/>
    </location>
</feature>
<dbReference type="Gene3D" id="3.40.30.10">
    <property type="entry name" value="Glutaredoxin"/>
    <property type="match status" value="1"/>
</dbReference>
<reference evidence="7" key="1">
    <citation type="submission" date="2021-02" db="EMBL/GenBank/DDBJ databases">
        <title>Thiocyanate and organic carbon inputs drive convergent selection for specific autotrophic Afipia and Thiobacillus strains within complex microbiomes.</title>
        <authorList>
            <person name="Huddy R.J."/>
            <person name="Sachdeva R."/>
            <person name="Kadzinga F."/>
            <person name="Kantor R.S."/>
            <person name="Harrison S.T.L."/>
            <person name="Banfield J.F."/>
        </authorList>
    </citation>
    <scope>NUCLEOTIDE SEQUENCE</scope>
    <source>
        <strain evidence="7">SCN18_10_11_15_R4_P_38_20</strain>
    </source>
</reference>
<dbReference type="AlphaFoldDB" id="A0A8J7TVB2"/>
<name>A0A8J7TVB2_9PROT</name>
<dbReference type="Pfam" id="PF08534">
    <property type="entry name" value="Redoxin"/>
    <property type="match status" value="1"/>
</dbReference>
<evidence type="ECO:0000256" key="1">
    <source>
        <dbReference type="ARBA" id="ARBA00004196"/>
    </source>
</evidence>
<comment type="subcellular location">
    <subcellularLocation>
        <location evidence="1">Cell envelope</location>
    </subcellularLocation>
</comment>